<evidence type="ECO:0000256" key="2">
    <source>
        <dbReference type="ARBA" id="ARBA00006742"/>
    </source>
</evidence>
<keyword evidence="7 10" id="KW-1133">Transmembrane helix</keyword>
<keyword evidence="5 10" id="KW-0812">Transmembrane</keyword>
<evidence type="ECO:0000313" key="11">
    <source>
        <dbReference type="EMBL" id="RST89185.1"/>
    </source>
</evidence>
<accession>A0A429Z662</accession>
<dbReference type="GO" id="GO:0005886">
    <property type="term" value="C:plasma membrane"/>
    <property type="evidence" value="ECO:0007669"/>
    <property type="project" value="UniProtKB-SubCell"/>
</dbReference>
<dbReference type="Proteomes" id="UP000277864">
    <property type="component" value="Unassembled WGS sequence"/>
</dbReference>
<proteinExistence type="inferred from homology"/>
<evidence type="ECO:0000256" key="6">
    <source>
        <dbReference type="ARBA" id="ARBA00022927"/>
    </source>
</evidence>
<feature type="transmembrane region" description="Helical" evidence="10">
    <location>
        <begin position="6"/>
        <end position="26"/>
    </location>
</feature>
<name>A0A429Z662_9ENTE</name>
<dbReference type="InterPro" id="IPR003849">
    <property type="entry name" value="Preprotein_translocase_YajC"/>
</dbReference>
<dbReference type="RefSeq" id="WP_125943118.1">
    <property type="nucleotide sequence ID" value="NZ_PXZH01000002.1"/>
</dbReference>
<evidence type="ECO:0000313" key="12">
    <source>
        <dbReference type="Proteomes" id="UP000277864"/>
    </source>
</evidence>
<dbReference type="GO" id="GO:0015031">
    <property type="term" value="P:protein transport"/>
    <property type="evidence" value="ECO:0007669"/>
    <property type="project" value="UniProtKB-KW"/>
</dbReference>
<evidence type="ECO:0000256" key="7">
    <source>
        <dbReference type="ARBA" id="ARBA00022989"/>
    </source>
</evidence>
<dbReference type="EMBL" id="PXZH01000002">
    <property type="protein sequence ID" value="RST89185.1"/>
    <property type="molecule type" value="Genomic_DNA"/>
</dbReference>
<dbReference type="Pfam" id="PF02699">
    <property type="entry name" value="YajC"/>
    <property type="match status" value="1"/>
</dbReference>
<organism evidence="11 12">
    <name type="scientific">Vagococcus humatus</name>
    <dbReference type="NCBI Taxonomy" id="1889241"/>
    <lineage>
        <taxon>Bacteria</taxon>
        <taxon>Bacillati</taxon>
        <taxon>Bacillota</taxon>
        <taxon>Bacilli</taxon>
        <taxon>Lactobacillales</taxon>
        <taxon>Enterococcaceae</taxon>
        <taxon>Vagococcus</taxon>
    </lineage>
</organism>
<evidence type="ECO:0000256" key="8">
    <source>
        <dbReference type="ARBA" id="ARBA00023010"/>
    </source>
</evidence>
<keyword evidence="8" id="KW-0811">Translocation</keyword>
<evidence type="ECO:0000256" key="10">
    <source>
        <dbReference type="SAM" id="Phobius"/>
    </source>
</evidence>
<keyword evidence="9 10" id="KW-0472">Membrane</keyword>
<keyword evidence="3" id="KW-0813">Transport</keyword>
<evidence type="ECO:0000256" key="1">
    <source>
        <dbReference type="ARBA" id="ARBA00004162"/>
    </source>
</evidence>
<sequence>MWENILASSIVMIGFIVIIVLIYGIMSFNNIKKQKKYYEELQTGLKKGQLVFLSNGIYGKIHKINKETIDVEIQPTVIMTVSRSLVSKIVEGN</sequence>
<dbReference type="OrthoDB" id="2200043at2"/>
<keyword evidence="6" id="KW-0653">Protein transport</keyword>
<comment type="caution">
    <text evidence="11">The sequence shown here is derived from an EMBL/GenBank/DDBJ whole genome shotgun (WGS) entry which is preliminary data.</text>
</comment>
<dbReference type="NCBIfam" id="TIGR00739">
    <property type="entry name" value="yajC"/>
    <property type="match status" value="1"/>
</dbReference>
<dbReference type="SMART" id="SM01323">
    <property type="entry name" value="YajC"/>
    <property type="match status" value="1"/>
</dbReference>
<comment type="similarity">
    <text evidence="2">Belongs to the YajC family.</text>
</comment>
<evidence type="ECO:0000256" key="9">
    <source>
        <dbReference type="ARBA" id="ARBA00023136"/>
    </source>
</evidence>
<dbReference type="AlphaFoldDB" id="A0A429Z662"/>
<dbReference type="PANTHER" id="PTHR33909:SF1">
    <property type="entry name" value="SEC TRANSLOCON ACCESSORY COMPLEX SUBUNIT YAJC"/>
    <property type="match status" value="1"/>
</dbReference>
<keyword evidence="4" id="KW-1003">Cell membrane</keyword>
<evidence type="ECO:0000256" key="3">
    <source>
        <dbReference type="ARBA" id="ARBA00022448"/>
    </source>
</evidence>
<comment type="subcellular location">
    <subcellularLocation>
        <location evidence="1">Cell membrane</location>
        <topology evidence="1">Single-pass membrane protein</topology>
    </subcellularLocation>
</comment>
<protein>
    <submittedName>
        <fullName evidence="11">Preprotein translocase subunit YajC</fullName>
    </submittedName>
</protein>
<keyword evidence="12" id="KW-1185">Reference proteome</keyword>
<evidence type="ECO:0000256" key="5">
    <source>
        <dbReference type="ARBA" id="ARBA00022692"/>
    </source>
</evidence>
<dbReference type="PANTHER" id="PTHR33909">
    <property type="entry name" value="SEC TRANSLOCON ACCESSORY COMPLEX SUBUNIT YAJC"/>
    <property type="match status" value="1"/>
</dbReference>
<reference evidence="11 12" key="1">
    <citation type="submission" date="2018-03" db="EMBL/GenBank/DDBJ databases">
        <authorList>
            <person name="Gulvik C.A."/>
        </authorList>
    </citation>
    <scope>NUCLEOTIDE SEQUENCE [LARGE SCALE GENOMIC DNA]</scope>
    <source>
        <strain evidence="11 12">JCM 31581</strain>
    </source>
</reference>
<gene>
    <name evidence="11" type="primary">yajC</name>
    <name evidence="11" type="ORF">C7P63_05245</name>
</gene>
<evidence type="ECO:0000256" key="4">
    <source>
        <dbReference type="ARBA" id="ARBA00022475"/>
    </source>
</evidence>